<accession>D1NSZ4</accession>
<dbReference type="EMBL" id="ABXB03000001">
    <property type="protein sequence ID" value="EFA23796.1"/>
    <property type="molecule type" value="Genomic_DNA"/>
</dbReference>
<dbReference type="AlphaFoldDB" id="D1NSZ4"/>
<evidence type="ECO:0000313" key="1">
    <source>
        <dbReference type="EMBL" id="EFA23796.1"/>
    </source>
</evidence>
<reference evidence="1 2" key="1">
    <citation type="submission" date="2009-11" db="EMBL/GenBank/DDBJ databases">
        <authorList>
            <person name="Weinstock G."/>
            <person name="Sodergren E."/>
            <person name="Clifton S."/>
            <person name="Fulton L."/>
            <person name="Fulton B."/>
            <person name="Courtney L."/>
            <person name="Fronick C."/>
            <person name="Harrison M."/>
            <person name="Strong C."/>
            <person name="Farmer C."/>
            <person name="Delahaunty K."/>
            <person name="Markovic C."/>
            <person name="Hall O."/>
            <person name="Minx P."/>
            <person name="Tomlinson C."/>
            <person name="Mitreva M."/>
            <person name="Nelson J."/>
            <person name="Hou S."/>
            <person name="Wollam A."/>
            <person name="Pepin K.H."/>
            <person name="Johnson M."/>
            <person name="Bhonagiri V."/>
            <person name="Nash W.E."/>
            <person name="Warren W."/>
            <person name="Chinwalla A."/>
            <person name="Mardis E.R."/>
            <person name="Wilson R.K."/>
        </authorList>
    </citation>
    <scope>NUCLEOTIDE SEQUENCE [LARGE SCALE GENOMIC DNA]</scope>
    <source>
        <strain evidence="1 2">DSM 20093</strain>
    </source>
</reference>
<dbReference type="STRING" id="561180.BIFGAL_02905"/>
<comment type="caution">
    <text evidence="1">The sequence shown here is derived from an EMBL/GenBank/DDBJ whole genome shotgun (WGS) entry which is preliminary data.</text>
</comment>
<organism evidence="1 2">
    <name type="scientific">Bifidobacterium gallicum DSM 20093 = LMG 11596</name>
    <dbReference type="NCBI Taxonomy" id="561180"/>
    <lineage>
        <taxon>Bacteria</taxon>
        <taxon>Bacillati</taxon>
        <taxon>Actinomycetota</taxon>
        <taxon>Actinomycetes</taxon>
        <taxon>Bifidobacteriales</taxon>
        <taxon>Bifidobacteriaceae</taxon>
        <taxon>Bifidobacterium</taxon>
    </lineage>
</organism>
<protein>
    <submittedName>
        <fullName evidence="1">Uncharacterized protein</fullName>
    </submittedName>
</protein>
<gene>
    <name evidence="1" type="ORF">BIFGAL_02905</name>
</gene>
<dbReference type="Proteomes" id="UP000003656">
    <property type="component" value="Unassembled WGS sequence"/>
</dbReference>
<sequence length="56" mass="6111">MSIITLPAAMRADGMQPHARLLPWTRDHKGPPGGFPAFLISQASCIIPQPWTSVSR</sequence>
<proteinExistence type="predicted"/>
<name>D1NSZ4_9BIFI</name>
<evidence type="ECO:0000313" key="2">
    <source>
        <dbReference type="Proteomes" id="UP000003656"/>
    </source>
</evidence>